<evidence type="ECO:0000313" key="2">
    <source>
        <dbReference type="Proteomes" id="UP000053881"/>
    </source>
</evidence>
<dbReference type="PATRIC" id="fig|217031.4.peg.5535"/>
<dbReference type="AlphaFoldDB" id="A0A0Q9XTQ9"/>
<dbReference type="Gene3D" id="2.40.10.270">
    <property type="entry name" value="Bacteriophage SPP1 head-tail adaptor protein"/>
    <property type="match status" value="1"/>
</dbReference>
<sequence>MSFGKMRTLIDIITREIVKDEESFSEETDKILASVTAYKEERFGSKTWANRAAFSEANALFRFRNIPDLPIKPKMFIVCDDGRYEIISVDNVKNRNMYIEVLTKKVVAADG</sequence>
<comment type="caution">
    <text evidence="1">The sequence shown here is derived from an EMBL/GenBank/DDBJ whole genome shotgun (WGS) entry which is preliminary data.</text>
</comment>
<dbReference type="InterPro" id="IPR038666">
    <property type="entry name" value="SSP1_head-tail_sf"/>
</dbReference>
<gene>
    <name evidence="1" type="ORF">ACA29_16310</name>
</gene>
<reference evidence="1 2" key="1">
    <citation type="submission" date="2015-06" db="EMBL/GenBank/DDBJ databases">
        <title>Genome sequencing project of Bacillus galactosidilyticus PL133.</title>
        <authorList>
            <person name="Gaiero J."/>
            <person name="Nicol R."/>
            <person name="Habash M."/>
        </authorList>
    </citation>
    <scope>NUCLEOTIDE SEQUENCE [LARGE SCALE GENOMIC DNA]</scope>
    <source>
        <strain evidence="1 2">PL133</strain>
    </source>
</reference>
<dbReference type="Pfam" id="PF05521">
    <property type="entry name" value="Phage_HCP"/>
    <property type="match status" value="1"/>
</dbReference>
<dbReference type="EMBL" id="LGPB01000117">
    <property type="protein sequence ID" value="KRG11679.1"/>
    <property type="molecule type" value="Genomic_DNA"/>
</dbReference>
<protein>
    <submittedName>
        <fullName evidence="1">Phage head-tail adapter protein</fullName>
    </submittedName>
</protein>
<accession>A0A0Q9XTQ9</accession>
<dbReference type="InterPro" id="IPR008767">
    <property type="entry name" value="Phage_SPP1_head-tail_adaptor"/>
</dbReference>
<dbReference type="Proteomes" id="UP000053881">
    <property type="component" value="Unassembled WGS sequence"/>
</dbReference>
<proteinExistence type="predicted"/>
<name>A0A0Q9XTQ9_9BACI</name>
<evidence type="ECO:0000313" key="1">
    <source>
        <dbReference type="EMBL" id="KRG11679.1"/>
    </source>
</evidence>
<organism evidence="1 2">
    <name type="scientific">Lederbergia galactosidilytica</name>
    <dbReference type="NCBI Taxonomy" id="217031"/>
    <lineage>
        <taxon>Bacteria</taxon>
        <taxon>Bacillati</taxon>
        <taxon>Bacillota</taxon>
        <taxon>Bacilli</taxon>
        <taxon>Bacillales</taxon>
        <taxon>Bacillaceae</taxon>
        <taxon>Lederbergia</taxon>
    </lineage>
</organism>